<evidence type="ECO:0000313" key="5">
    <source>
        <dbReference type="Proteomes" id="UP000178666"/>
    </source>
</evidence>
<reference evidence="3 5" key="1">
    <citation type="journal article" date="2016" name="Plant Dis.">
        <title>Improved production of propionic acid using genome shuffling.</title>
        <authorList>
            <person name="Luna-Flores C.H."/>
            <person name="Palfreyman R.W."/>
            <person name="Kromer J.O."/>
            <person name="Nielsen L.K."/>
            <person name="Marcellin E."/>
        </authorList>
    </citation>
    <scope>NUCLEOTIDE SEQUENCE [LARGE SCALE GENOMIC DNA]</scope>
    <source>
        <strain evidence="3 5">F3E8</strain>
    </source>
</reference>
<keyword evidence="1" id="KW-1133">Transmembrane helix</keyword>
<dbReference type="Proteomes" id="UP000075221">
    <property type="component" value="Chromosome"/>
</dbReference>
<dbReference type="RefSeq" id="WP_062820302.1">
    <property type="nucleotide sequence ID" value="NZ_CP014352.1"/>
</dbReference>
<keyword evidence="1" id="KW-0472">Membrane</keyword>
<keyword evidence="5" id="KW-1185">Reference proteome</keyword>
<proteinExistence type="predicted"/>
<dbReference type="AlphaFoldDB" id="A0AAC9AP23"/>
<evidence type="ECO:0000256" key="1">
    <source>
        <dbReference type="SAM" id="Phobius"/>
    </source>
</evidence>
<feature type="transmembrane region" description="Helical" evidence="1">
    <location>
        <begin position="71"/>
        <end position="91"/>
    </location>
</feature>
<dbReference type="EMBL" id="CP014352">
    <property type="protein sequence ID" value="AMS06462.1"/>
    <property type="molecule type" value="Genomic_DNA"/>
</dbReference>
<keyword evidence="1" id="KW-0812">Transmembrane</keyword>
<evidence type="ECO:0000313" key="2">
    <source>
        <dbReference type="EMBL" id="AMS06462.1"/>
    </source>
</evidence>
<evidence type="ECO:0000313" key="4">
    <source>
        <dbReference type="Proteomes" id="UP000075221"/>
    </source>
</evidence>
<dbReference type="EMBL" id="CP015970">
    <property type="protein sequence ID" value="AOZ47909.1"/>
    <property type="molecule type" value="Genomic_DNA"/>
</dbReference>
<protein>
    <submittedName>
        <fullName evidence="2">Uncharacterized protein</fullName>
    </submittedName>
</protein>
<name>A0AAC9AP23_9ACTN</name>
<organism evidence="2 4">
    <name type="scientific">Acidipropionibacterium acidipropionici</name>
    <dbReference type="NCBI Taxonomy" id="1748"/>
    <lineage>
        <taxon>Bacteria</taxon>
        <taxon>Bacillati</taxon>
        <taxon>Actinomycetota</taxon>
        <taxon>Actinomycetes</taxon>
        <taxon>Propionibacteriales</taxon>
        <taxon>Propionibacteriaceae</taxon>
        <taxon>Acidipropionibacterium</taxon>
    </lineage>
</organism>
<evidence type="ECO:0000313" key="3">
    <source>
        <dbReference type="EMBL" id="AOZ47909.1"/>
    </source>
</evidence>
<dbReference type="Proteomes" id="UP000178666">
    <property type="component" value="Chromosome"/>
</dbReference>
<gene>
    <name evidence="3" type="ORF">A8L58_15845</name>
    <name evidence="2" type="ORF">AXH35_14390</name>
</gene>
<feature type="transmembrane region" description="Helical" evidence="1">
    <location>
        <begin position="97"/>
        <end position="115"/>
    </location>
</feature>
<sequence>MTTLHVLPVDDLIDHTDSEDCICGPTIESIQHDDGTIDWVITHHSLDGRETHENDEAEAPRRDWWARWRPAIELIFVLASTWLSGAILHPSSDVTDWIFTVVLAAYLAWTITSYIHTRRTR</sequence>
<accession>A0AAC9AP23</accession>
<reference evidence="2 4" key="2">
    <citation type="submission" date="2016-02" db="EMBL/GenBank/DDBJ databases">
        <title>Complete Genome Sequence of Propionibacterium acidipropionici ATCC 55737.</title>
        <authorList>
            <person name="Luna Flores C.H."/>
            <person name="Nielsen L.K."/>
            <person name="Marcellin E."/>
        </authorList>
    </citation>
    <scope>NUCLEOTIDE SEQUENCE [LARGE SCALE GENOMIC DNA]</scope>
    <source>
        <strain evidence="2 4">ATCC 55737</strain>
    </source>
</reference>